<protein>
    <submittedName>
        <fullName evidence="3">Heterokaryon incompatibility protein</fullName>
    </submittedName>
</protein>
<dbReference type="PANTHER" id="PTHR24148:SF64">
    <property type="entry name" value="HETEROKARYON INCOMPATIBILITY DOMAIN-CONTAINING PROTEIN"/>
    <property type="match status" value="1"/>
</dbReference>
<evidence type="ECO:0000313" key="3">
    <source>
        <dbReference type="EMBL" id="KAK2764711.1"/>
    </source>
</evidence>
<dbReference type="EMBL" id="VYYT01000135">
    <property type="protein sequence ID" value="KAK2764711.1"/>
    <property type="molecule type" value="Genomic_DNA"/>
</dbReference>
<feature type="compositionally biased region" description="Low complexity" evidence="1">
    <location>
        <begin position="216"/>
        <end position="227"/>
    </location>
</feature>
<sequence length="667" mass="76764">MTYGYHYDKLNNVHWYCYGFVRWFSYDNQRWYRYETGTSGYATSKEEPNYPYRKLSVARGEIRLIVLTPDEDPYNPIQCHLEQVSLEAAASRYLALSYCWRDGNDDMMQIMVSGKRIQVTKTLAHALQELRRRGLYRVWVDRICIDQANLEELAHQVERMGDIYRNASTTMAWLEYFRESDTPERACSLIEALIAGPKTKGDAAKDSAPKDEKNIPSTSPTADASSPLESLSHWTALSNMFQRDYWSRAWIIQEVAVSKEVEFFWNGESVLMSDLQEAAAGCKALASTILKANPLTSPAVFEHVDRLTRFRNFRKSPIPLIEALILSRRAKSSNPRDKLYALKHLASDGPDSVPFPDYGASLEDLNRKTADRLLQHHRNADFIILPCHFWETWVPHWHDPATWHEERINNYLLGQSNFVAERTDRESGSTKIVHGWRATRGSEAHWGTELGWKRLQVRYKRLGRVEQCSATNNEASTAEVGELGDVKKYGPRKVERLISLCWLLYDLIPNNKYPKPKNVNTAQIHHLLREPERESVQKEAPEFCKWLFCKQNLEFKINDVPLANWLCAASDKPRPDTVRKVMRCYSSVKMGMRLFATDQNHLGWATSSCETGDELFLIQGCSVPVVLRKKDKGELYQLIGDSIVHGLMEGQGVTDPKFENWPLLTLE</sequence>
<evidence type="ECO:0000256" key="1">
    <source>
        <dbReference type="SAM" id="MobiDB-lite"/>
    </source>
</evidence>
<gene>
    <name evidence="3" type="ORF">CKAH01_04876</name>
</gene>
<dbReference type="InterPro" id="IPR052895">
    <property type="entry name" value="HetReg/Transcr_Mod"/>
</dbReference>
<reference evidence="3" key="1">
    <citation type="submission" date="2023-02" db="EMBL/GenBank/DDBJ databases">
        <title>Colletotrichum kahawae CIFC_Que2 genome sequencing and assembly.</title>
        <authorList>
            <person name="Baroncelli R."/>
        </authorList>
    </citation>
    <scope>NUCLEOTIDE SEQUENCE</scope>
    <source>
        <strain evidence="3">CIFC_Que2</strain>
    </source>
</reference>
<dbReference type="AlphaFoldDB" id="A0AAD9YFA3"/>
<feature type="region of interest" description="Disordered" evidence="1">
    <location>
        <begin position="199"/>
        <end position="227"/>
    </location>
</feature>
<keyword evidence="4" id="KW-1185">Reference proteome</keyword>
<accession>A0AAD9YFA3</accession>
<dbReference type="Proteomes" id="UP001281614">
    <property type="component" value="Unassembled WGS sequence"/>
</dbReference>
<organism evidence="3 4">
    <name type="scientific">Colletotrichum kahawae</name>
    <name type="common">Coffee berry disease fungus</name>
    <dbReference type="NCBI Taxonomy" id="34407"/>
    <lineage>
        <taxon>Eukaryota</taxon>
        <taxon>Fungi</taxon>
        <taxon>Dikarya</taxon>
        <taxon>Ascomycota</taxon>
        <taxon>Pezizomycotina</taxon>
        <taxon>Sordariomycetes</taxon>
        <taxon>Hypocreomycetidae</taxon>
        <taxon>Glomerellales</taxon>
        <taxon>Glomerellaceae</taxon>
        <taxon>Colletotrichum</taxon>
        <taxon>Colletotrichum gloeosporioides species complex</taxon>
    </lineage>
</organism>
<comment type="caution">
    <text evidence="3">The sequence shown here is derived from an EMBL/GenBank/DDBJ whole genome shotgun (WGS) entry which is preliminary data.</text>
</comment>
<dbReference type="PANTHER" id="PTHR24148">
    <property type="entry name" value="ANKYRIN REPEAT DOMAIN-CONTAINING PROTEIN 39 HOMOLOG-RELATED"/>
    <property type="match status" value="1"/>
</dbReference>
<name>A0AAD9YFA3_COLKA</name>
<dbReference type="Pfam" id="PF26639">
    <property type="entry name" value="Het-6_barrel"/>
    <property type="match status" value="1"/>
</dbReference>
<proteinExistence type="predicted"/>
<dbReference type="InterPro" id="IPR010730">
    <property type="entry name" value="HET"/>
</dbReference>
<evidence type="ECO:0000313" key="4">
    <source>
        <dbReference type="Proteomes" id="UP001281614"/>
    </source>
</evidence>
<evidence type="ECO:0000259" key="2">
    <source>
        <dbReference type="Pfam" id="PF06985"/>
    </source>
</evidence>
<feature type="compositionally biased region" description="Basic and acidic residues" evidence="1">
    <location>
        <begin position="199"/>
        <end position="214"/>
    </location>
</feature>
<dbReference type="Pfam" id="PF06985">
    <property type="entry name" value="HET"/>
    <property type="match status" value="1"/>
</dbReference>
<feature type="domain" description="Heterokaryon incompatibility" evidence="2">
    <location>
        <begin position="93"/>
        <end position="254"/>
    </location>
</feature>